<proteinExistence type="evidence at transcript level"/>
<sequence length="33" mass="3739">MTIGSILRVICMHNINMKVLVIIKQMVVILLSN</sequence>
<reference evidence="1" key="2">
    <citation type="journal article" date="2006" name="PLoS Pathog.">
        <title>New perspectives on host-parasite interplay by comparative transcriptomic and proteomic analyses of Schistosoma japonicum.</title>
        <authorList>
            <person name="Liu F."/>
            <person name="Lu J."/>
            <person name="Hu W."/>
            <person name="Wang S.Y."/>
            <person name="Cui S.J."/>
            <person name="Chi M."/>
            <person name="Yan Q."/>
            <person name="Wang X.R."/>
            <person name="Song H.D."/>
            <person name="Xu X.N."/>
            <person name="Wang J.J."/>
            <person name="Zhang X.L."/>
            <person name="Zhang X."/>
            <person name="Wang Z.Q."/>
            <person name="Xue C.L."/>
            <person name="Brindley P.J."/>
            <person name="McManus D.P."/>
            <person name="Yang P.Y."/>
            <person name="Feng Z."/>
            <person name="Chen Z."/>
            <person name="Han Z.G."/>
        </authorList>
    </citation>
    <scope>NUCLEOTIDE SEQUENCE</scope>
</reference>
<dbReference type="AlphaFoldDB" id="Q5C0T0"/>
<organism evidence="1">
    <name type="scientific">Schistosoma japonicum</name>
    <name type="common">Blood fluke</name>
    <dbReference type="NCBI Taxonomy" id="6182"/>
    <lineage>
        <taxon>Eukaryota</taxon>
        <taxon>Metazoa</taxon>
        <taxon>Spiralia</taxon>
        <taxon>Lophotrochozoa</taxon>
        <taxon>Platyhelminthes</taxon>
        <taxon>Trematoda</taxon>
        <taxon>Digenea</taxon>
        <taxon>Strigeidida</taxon>
        <taxon>Schistosomatoidea</taxon>
        <taxon>Schistosomatidae</taxon>
        <taxon>Schistosoma</taxon>
    </lineage>
</organism>
<accession>Q5C0T0</accession>
<reference evidence="1" key="1">
    <citation type="submission" date="2005-03" db="EMBL/GenBank/DDBJ databases">
        <authorList>
            <person name="Han Z."/>
        </authorList>
    </citation>
    <scope>NUCLEOTIDE SEQUENCE</scope>
</reference>
<dbReference type="EMBL" id="AY810856">
    <property type="protein sequence ID" value="AAX26745.1"/>
    <property type="molecule type" value="mRNA"/>
</dbReference>
<name>Q5C0T0_SCHJA</name>
<protein>
    <submittedName>
        <fullName evidence="1">Uncharacterized protein</fullName>
    </submittedName>
</protein>
<evidence type="ECO:0000313" key="1">
    <source>
        <dbReference type="EMBL" id="AAX26745.1"/>
    </source>
</evidence>